<dbReference type="Pfam" id="PF13426">
    <property type="entry name" value="PAS_9"/>
    <property type="match status" value="1"/>
</dbReference>
<dbReference type="GO" id="GO:0003677">
    <property type="term" value="F:DNA binding"/>
    <property type="evidence" value="ECO:0007669"/>
    <property type="project" value="UniProtKB-UniRule"/>
</dbReference>
<dbReference type="PANTHER" id="PTHR47429">
    <property type="entry name" value="PROTEIN TWIN LOV 1"/>
    <property type="match status" value="1"/>
</dbReference>
<dbReference type="InterPro" id="IPR000700">
    <property type="entry name" value="PAS-assoc_C"/>
</dbReference>
<dbReference type="InterPro" id="IPR001867">
    <property type="entry name" value="OmpR/PhoB-type_DNA-bd"/>
</dbReference>
<dbReference type="InterPro" id="IPR035965">
    <property type="entry name" value="PAS-like_dom_sf"/>
</dbReference>
<dbReference type="EMBL" id="CP041165">
    <property type="protein sequence ID" value="QOP42087.1"/>
    <property type="molecule type" value="Genomic_DNA"/>
</dbReference>
<dbReference type="GO" id="GO:0000160">
    <property type="term" value="P:phosphorelay signal transduction system"/>
    <property type="evidence" value="ECO:0007669"/>
    <property type="project" value="InterPro"/>
</dbReference>
<dbReference type="SMART" id="SM00086">
    <property type="entry name" value="PAC"/>
    <property type="match status" value="1"/>
</dbReference>
<keyword evidence="2" id="KW-0288">FMN</keyword>
<reference evidence="9 10" key="1">
    <citation type="submission" date="2019-06" db="EMBL/GenBank/DDBJ databases">
        <title>Sulfurimonas gotlandica sp. nov., a chemoautotrophic and psychrotolerant epsilonproteobacterium isolated from a pelagic redoxcline, and an emended description of the genus Sulfurimonas.</title>
        <authorList>
            <person name="Wang S."/>
            <person name="Jiang L."/>
            <person name="Shao Z."/>
        </authorList>
    </citation>
    <scope>NUCLEOTIDE SEQUENCE [LARGE SCALE GENOMIC DNA]</scope>
    <source>
        <strain evidence="9 10">B2</strain>
    </source>
</reference>
<dbReference type="NCBIfam" id="TIGR00229">
    <property type="entry name" value="sensory_box"/>
    <property type="match status" value="1"/>
</dbReference>
<protein>
    <submittedName>
        <fullName evidence="9">PAS domain-containing protein</fullName>
    </submittedName>
</protein>
<dbReference type="InterPro" id="IPR036388">
    <property type="entry name" value="WH-like_DNA-bd_sf"/>
</dbReference>
<evidence type="ECO:0000313" key="10">
    <source>
        <dbReference type="Proteomes" id="UP000593910"/>
    </source>
</evidence>
<accession>A0A7M1AX91</accession>
<keyword evidence="10" id="KW-1185">Reference proteome</keyword>
<proteinExistence type="predicted"/>
<dbReference type="SUPFAM" id="SSF55785">
    <property type="entry name" value="PYP-like sensor domain (PAS domain)"/>
    <property type="match status" value="1"/>
</dbReference>
<evidence type="ECO:0000313" key="9">
    <source>
        <dbReference type="EMBL" id="QOP42087.1"/>
    </source>
</evidence>
<dbReference type="SUPFAM" id="SSF46894">
    <property type="entry name" value="C-terminal effector domain of the bipartite response regulators"/>
    <property type="match status" value="1"/>
</dbReference>
<keyword evidence="4 5" id="KW-0238">DNA-binding</keyword>
<feature type="domain" description="OmpR/PhoB-type" evidence="8">
    <location>
        <begin position="4"/>
        <end position="100"/>
    </location>
</feature>
<feature type="domain" description="PAC" evidence="7">
    <location>
        <begin position="182"/>
        <end position="237"/>
    </location>
</feature>
<dbReference type="InterPro" id="IPR016032">
    <property type="entry name" value="Sig_transdc_resp-reg_C-effctor"/>
</dbReference>
<dbReference type="AlphaFoldDB" id="A0A7M1AX91"/>
<sequence length="240" mass="28298">MKERNFIKLAQNCYWDPHEEVVYLDRAVIPLSENKTRCLKLFIYYRGKPLKDIEIFDFVFKDDSKEFTNKTIRSLISNLRNKLPCLNIINHYGGFYSLEKYREPTPDFQEYLLDILDQAKNGITITDPNQPDNPIIYVNEAFASMFGYSPEEVIGKNCRFLQGDDRDQSARDEIKEALRNQQEVVAVLRNYHKNGNLIYNEVQISPIFDKHTLELKYFLGIQKDITELHTLMLKLKKESE</sequence>
<feature type="domain" description="PAS" evidence="6">
    <location>
        <begin position="108"/>
        <end position="181"/>
    </location>
</feature>
<keyword evidence="3" id="KW-0157">Chromophore</keyword>
<keyword evidence="1" id="KW-0285">Flavoprotein</keyword>
<evidence type="ECO:0000256" key="1">
    <source>
        <dbReference type="ARBA" id="ARBA00022630"/>
    </source>
</evidence>
<dbReference type="InterPro" id="IPR001610">
    <property type="entry name" value="PAC"/>
</dbReference>
<dbReference type="PROSITE" id="PS50113">
    <property type="entry name" value="PAC"/>
    <property type="match status" value="1"/>
</dbReference>
<dbReference type="Proteomes" id="UP000593910">
    <property type="component" value="Chromosome"/>
</dbReference>
<dbReference type="CDD" id="cd00130">
    <property type="entry name" value="PAS"/>
    <property type="match status" value="1"/>
</dbReference>
<dbReference type="InterPro" id="IPR000014">
    <property type="entry name" value="PAS"/>
</dbReference>
<evidence type="ECO:0000256" key="3">
    <source>
        <dbReference type="ARBA" id="ARBA00022991"/>
    </source>
</evidence>
<evidence type="ECO:0000259" key="6">
    <source>
        <dbReference type="PROSITE" id="PS50112"/>
    </source>
</evidence>
<dbReference type="Gene3D" id="3.30.450.20">
    <property type="entry name" value="PAS domain"/>
    <property type="match status" value="1"/>
</dbReference>
<dbReference type="SMART" id="SM00091">
    <property type="entry name" value="PAS"/>
    <property type="match status" value="1"/>
</dbReference>
<dbReference type="RefSeq" id="WP_193113408.1">
    <property type="nucleotide sequence ID" value="NZ_CP041165.1"/>
</dbReference>
<dbReference type="PROSITE" id="PS51755">
    <property type="entry name" value="OMPR_PHOB"/>
    <property type="match status" value="1"/>
</dbReference>
<feature type="DNA-binding region" description="OmpR/PhoB-type" evidence="5">
    <location>
        <begin position="4"/>
        <end position="100"/>
    </location>
</feature>
<gene>
    <name evidence="9" type="ORF">FJR03_10195</name>
</gene>
<dbReference type="PANTHER" id="PTHR47429:SF2">
    <property type="entry name" value="PROTEIN TWIN LOV 1"/>
    <property type="match status" value="1"/>
</dbReference>
<evidence type="ECO:0000259" key="8">
    <source>
        <dbReference type="PROSITE" id="PS51755"/>
    </source>
</evidence>
<name>A0A7M1AX91_9BACT</name>
<dbReference type="Gene3D" id="1.10.10.10">
    <property type="entry name" value="Winged helix-like DNA-binding domain superfamily/Winged helix DNA-binding domain"/>
    <property type="match status" value="1"/>
</dbReference>
<organism evidence="9 10">
    <name type="scientific">Sulfurimonas marina</name>
    <dbReference type="NCBI Taxonomy" id="2590551"/>
    <lineage>
        <taxon>Bacteria</taxon>
        <taxon>Pseudomonadati</taxon>
        <taxon>Campylobacterota</taxon>
        <taxon>Epsilonproteobacteria</taxon>
        <taxon>Campylobacterales</taxon>
        <taxon>Sulfurimonadaceae</taxon>
        <taxon>Sulfurimonas</taxon>
    </lineage>
</organism>
<dbReference type="KEGG" id="smax:FJR03_10195"/>
<evidence type="ECO:0000259" key="7">
    <source>
        <dbReference type="PROSITE" id="PS50113"/>
    </source>
</evidence>
<evidence type="ECO:0000256" key="2">
    <source>
        <dbReference type="ARBA" id="ARBA00022643"/>
    </source>
</evidence>
<dbReference type="PROSITE" id="PS50112">
    <property type="entry name" value="PAS"/>
    <property type="match status" value="1"/>
</dbReference>
<dbReference type="GO" id="GO:0006355">
    <property type="term" value="P:regulation of DNA-templated transcription"/>
    <property type="evidence" value="ECO:0007669"/>
    <property type="project" value="InterPro"/>
</dbReference>
<evidence type="ECO:0000256" key="4">
    <source>
        <dbReference type="ARBA" id="ARBA00023125"/>
    </source>
</evidence>
<evidence type="ECO:0000256" key="5">
    <source>
        <dbReference type="PROSITE-ProRule" id="PRU01091"/>
    </source>
</evidence>